<organism evidence="3 4">
    <name type="scientific">Pseudolycoriella hygida</name>
    <dbReference type="NCBI Taxonomy" id="35572"/>
    <lineage>
        <taxon>Eukaryota</taxon>
        <taxon>Metazoa</taxon>
        <taxon>Ecdysozoa</taxon>
        <taxon>Arthropoda</taxon>
        <taxon>Hexapoda</taxon>
        <taxon>Insecta</taxon>
        <taxon>Pterygota</taxon>
        <taxon>Neoptera</taxon>
        <taxon>Endopterygota</taxon>
        <taxon>Diptera</taxon>
        <taxon>Nematocera</taxon>
        <taxon>Sciaroidea</taxon>
        <taxon>Sciaridae</taxon>
        <taxon>Pseudolycoriella</taxon>
    </lineage>
</organism>
<dbReference type="PANTHER" id="PTHR33236">
    <property type="entry name" value="INTRAFLAGELLAR TRANSPORT PROTEIN 122 FAMILY PROTEIN-RELATED"/>
    <property type="match status" value="1"/>
</dbReference>
<dbReference type="Gene3D" id="2.60.120.290">
    <property type="entry name" value="Spermadhesin, CUB domain"/>
    <property type="match status" value="1"/>
</dbReference>
<dbReference type="EMBL" id="WJQU01000002">
    <property type="protein sequence ID" value="KAJ6643605.1"/>
    <property type="molecule type" value="Genomic_DNA"/>
</dbReference>
<feature type="signal peptide" evidence="1">
    <location>
        <begin position="1"/>
        <end position="20"/>
    </location>
</feature>
<proteinExistence type="predicted"/>
<dbReference type="OrthoDB" id="6378913at2759"/>
<evidence type="ECO:0000259" key="2">
    <source>
        <dbReference type="Pfam" id="PF26080"/>
    </source>
</evidence>
<dbReference type="AlphaFoldDB" id="A0A9Q0S531"/>
<reference evidence="3" key="1">
    <citation type="submission" date="2022-07" db="EMBL/GenBank/DDBJ databases">
        <authorList>
            <person name="Trinca V."/>
            <person name="Uliana J.V.C."/>
            <person name="Torres T.T."/>
            <person name="Ward R.J."/>
            <person name="Monesi N."/>
        </authorList>
    </citation>
    <scope>NUCLEOTIDE SEQUENCE</scope>
    <source>
        <strain evidence="3">HSMRA1968</strain>
        <tissue evidence="3">Whole embryos</tissue>
    </source>
</reference>
<evidence type="ECO:0000313" key="4">
    <source>
        <dbReference type="Proteomes" id="UP001151699"/>
    </source>
</evidence>
<evidence type="ECO:0000313" key="3">
    <source>
        <dbReference type="EMBL" id="KAJ6643605.1"/>
    </source>
</evidence>
<comment type="caution">
    <text evidence="3">The sequence shown here is derived from an EMBL/GenBank/DDBJ whole genome shotgun (WGS) entry which is preliminary data.</text>
</comment>
<feature type="chain" id="PRO_5040197821" description="CUB domain-containing protein" evidence="1">
    <location>
        <begin position="21"/>
        <end position="312"/>
    </location>
</feature>
<evidence type="ECO:0000256" key="1">
    <source>
        <dbReference type="SAM" id="SignalP"/>
    </source>
</evidence>
<feature type="domain" description="CUB" evidence="2">
    <location>
        <begin position="173"/>
        <end position="309"/>
    </location>
</feature>
<dbReference type="Proteomes" id="UP001151699">
    <property type="component" value="Chromosome B"/>
</dbReference>
<keyword evidence="1" id="KW-0732">Signal</keyword>
<accession>A0A9Q0S531</accession>
<dbReference type="PANTHER" id="PTHR33236:SF12">
    <property type="entry name" value="CUB DOMAIN-CONTAINING PROTEIN-RELATED"/>
    <property type="match status" value="1"/>
</dbReference>
<name>A0A9Q0S531_9DIPT</name>
<dbReference type="InterPro" id="IPR035914">
    <property type="entry name" value="Sperma_CUB_dom_sf"/>
</dbReference>
<sequence length="312" mass="35728">MAVPVTKLIFLTLLVKDLFAFPMENLERTKSSPQTILCNTRSWAKKVIMSNLNDNHVRSECRYSIRAYSSNVCQLRIDFRFFNLAQPTSGTSSKPYAHCADERLSINGLDFSLCGLLNNQHIYVDWDVQFQSEEKLFHFHLKSGSTAKWHIEVNQVECTHKSPIVFADVLEAPKGCLQYFHKATGNIESFNYGASYFGNSRYAICFDKKQNNNAILVIDEITFKMSGSEYDDSCLKDVYDEHLSEDYISIPHAEIVYGKNVQRHNLFCGRSLNGKLVQYRSTGPIVIHVNTDKKTVVGSETGFKFRYRIKSH</sequence>
<dbReference type="Pfam" id="PF26080">
    <property type="entry name" value="CUB_animal"/>
    <property type="match status" value="1"/>
</dbReference>
<gene>
    <name evidence="3" type="ORF">Bhyg_08568</name>
</gene>
<protein>
    <recommendedName>
        <fullName evidence="2">CUB domain-containing protein</fullName>
    </recommendedName>
</protein>
<dbReference type="InterPro" id="IPR058698">
    <property type="entry name" value="CUB_metazoa"/>
</dbReference>
<keyword evidence="4" id="KW-1185">Reference proteome</keyword>